<keyword evidence="1" id="KW-0472">Membrane</keyword>
<sequence>MSFLSKKTKNECVLVFDIGSGSVGGAIVLISPGAIPNILYSFRSEMPFQEKATGARLFSLMSRSLSQVVMALSREGFEAAGFGAQRPRIEKILVSLSAPWMVALGTFLQLRNKEPMVVTETVFATLLEHFDKSENGLVENIPKECKSMEGHLQWSVLNGYRTAAPFGKEAAEVEFAVFRSFSAPRITERVTGIIADFFHAECVRLHAFSYVSFRAVQKIYPREENFILADVSGEQTEVVIARNGAIADVATFPFGRNYVARLLVKEGGIPAGSIETFFRLSSEGTSASKMTERVRKLLGRVREDWRNSFEKALASASEEPFFPRSVFITADADIVPIVSSALSDEMAIRLNLAPWKFRVIPIGAKELAPLAQWSAPKKDDAFIAIVSSFARESRG</sequence>
<proteinExistence type="predicted"/>
<dbReference type="Proteomes" id="UP000176493">
    <property type="component" value="Unassembled WGS sequence"/>
</dbReference>
<feature type="transmembrane region" description="Helical" evidence="1">
    <location>
        <begin position="12"/>
        <end position="35"/>
    </location>
</feature>
<dbReference type="AlphaFoldDB" id="A0A1G2MH04"/>
<keyword evidence="1" id="KW-0812">Transmembrane</keyword>
<evidence type="ECO:0008006" key="4">
    <source>
        <dbReference type="Google" id="ProtNLM"/>
    </source>
</evidence>
<name>A0A1G2MH04_9BACT</name>
<organism evidence="2 3">
    <name type="scientific">Candidatus Taylorbacteria bacterium RIFCSPHIGHO2_02_49_25</name>
    <dbReference type="NCBI Taxonomy" id="1802305"/>
    <lineage>
        <taxon>Bacteria</taxon>
        <taxon>Candidatus Tayloriibacteriota</taxon>
    </lineage>
</organism>
<reference evidence="2 3" key="1">
    <citation type="journal article" date="2016" name="Nat. Commun.">
        <title>Thousands of microbial genomes shed light on interconnected biogeochemical processes in an aquifer system.</title>
        <authorList>
            <person name="Anantharaman K."/>
            <person name="Brown C.T."/>
            <person name="Hug L.A."/>
            <person name="Sharon I."/>
            <person name="Castelle C.J."/>
            <person name="Probst A.J."/>
            <person name="Thomas B.C."/>
            <person name="Singh A."/>
            <person name="Wilkins M.J."/>
            <person name="Karaoz U."/>
            <person name="Brodie E.L."/>
            <person name="Williams K.H."/>
            <person name="Hubbard S.S."/>
            <person name="Banfield J.F."/>
        </authorList>
    </citation>
    <scope>NUCLEOTIDE SEQUENCE [LARGE SCALE GENOMIC DNA]</scope>
</reference>
<dbReference type="EMBL" id="MHRJ01000014">
    <property type="protein sequence ID" value="OHA23176.1"/>
    <property type="molecule type" value="Genomic_DNA"/>
</dbReference>
<comment type="caution">
    <text evidence="2">The sequence shown here is derived from an EMBL/GenBank/DDBJ whole genome shotgun (WGS) entry which is preliminary data.</text>
</comment>
<keyword evidence="1" id="KW-1133">Transmembrane helix</keyword>
<protein>
    <recommendedName>
        <fullName evidence="4">SHS2 domain-containing protein</fullName>
    </recommendedName>
</protein>
<evidence type="ECO:0000313" key="3">
    <source>
        <dbReference type="Proteomes" id="UP000176493"/>
    </source>
</evidence>
<accession>A0A1G2MH04</accession>
<gene>
    <name evidence="2" type="ORF">A2W52_04700</name>
</gene>
<evidence type="ECO:0000313" key="2">
    <source>
        <dbReference type="EMBL" id="OHA23176.1"/>
    </source>
</evidence>
<evidence type="ECO:0000256" key="1">
    <source>
        <dbReference type="SAM" id="Phobius"/>
    </source>
</evidence>